<dbReference type="AlphaFoldDB" id="A0A2M8QDT2"/>
<evidence type="ECO:0000256" key="10">
    <source>
        <dbReference type="HAMAP-Rule" id="MF_00451"/>
    </source>
</evidence>
<keyword evidence="6 10" id="KW-0067">ATP-binding</keyword>
<proteinExistence type="inferred from homology"/>
<feature type="active site" description="Pros-phosphohistidine intermediate" evidence="10 11">
    <location>
        <position position="115"/>
    </location>
</feature>
<dbReference type="GO" id="GO:0005737">
    <property type="term" value="C:cytoplasm"/>
    <property type="evidence" value="ECO:0007669"/>
    <property type="project" value="UniProtKB-SubCell"/>
</dbReference>
<dbReference type="EMBL" id="PGTN01000028">
    <property type="protein sequence ID" value="PJF47961.1"/>
    <property type="molecule type" value="Genomic_DNA"/>
</dbReference>
<comment type="subunit">
    <text evidence="10">Homotetramer.</text>
</comment>
<comment type="catalytic activity">
    <reaction evidence="10">
        <text>a ribonucleoside 5'-diphosphate + ATP = a ribonucleoside 5'-triphosphate + ADP</text>
        <dbReference type="Rhea" id="RHEA:18113"/>
        <dbReference type="ChEBI" id="CHEBI:30616"/>
        <dbReference type="ChEBI" id="CHEBI:57930"/>
        <dbReference type="ChEBI" id="CHEBI:61557"/>
        <dbReference type="ChEBI" id="CHEBI:456216"/>
        <dbReference type="EC" id="2.7.4.6"/>
    </reaction>
</comment>
<keyword evidence="10" id="KW-0460">Magnesium</keyword>
<comment type="subcellular location">
    <subcellularLocation>
        <location evidence="10">Cytoplasm</location>
    </subcellularLocation>
</comment>
<evidence type="ECO:0000313" key="16">
    <source>
        <dbReference type="Proteomes" id="UP000230790"/>
    </source>
</evidence>
<dbReference type="CDD" id="cd04413">
    <property type="entry name" value="NDPk_I"/>
    <property type="match status" value="1"/>
</dbReference>
<keyword evidence="10" id="KW-0963">Cytoplasm</keyword>
<accession>A0A2M8QDT2</accession>
<reference evidence="15 16" key="1">
    <citation type="submission" date="2017-11" db="EMBL/GenBank/DDBJ databases">
        <title>Evolution of Phototrophy in the Chloroflexi Phylum Driven by Horizontal Gene Transfer.</title>
        <authorList>
            <person name="Ward L.M."/>
            <person name="Hemp J."/>
            <person name="Shih P.M."/>
            <person name="Mcglynn S.E."/>
            <person name="Fischer W."/>
        </authorList>
    </citation>
    <scope>NUCLEOTIDE SEQUENCE [LARGE SCALE GENOMIC DNA]</scope>
    <source>
        <strain evidence="15">JP3_7</strain>
    </source>
</reference>
<feature type="domain" description="Nucleoside diphosphate kinase-like" evidence="14">
    <location>
        <begin position="1"/>
        <end position="138"/>
    </location>
</feature>
<dbReference type="GO" id="GO:0006241">
    <property type="term" value="P:CTP biosynthetic process"/>
    <property type="evidence" value="ECO:0007669"/>
    <property type="project" value="UniProtKB-UniRule"/>
</dbReference>
<dbReference type="InterPro" id="IPR001564">
    <property type="entry name" value="Nucleoside_diP_kinase"/>
</dbReference>
<sequence length="149" mass="16411">MERTLIIIKPDGVQRALVGEVIRRFEARGLRIAGLKLMQISRELAEAHYAEHRGKPFFEGTVKFITSGPVVVMCLEGPNAIAAARQTMGATRPHEAAPGSIRADFGLDVSRNIVHGSDGPETAARELALYFKPEELISYQRAGDVWLKE</sequence>
<feature type="binding site" evidence="10 11">
    <location>
        <position position="57"/>
    </location>
    <ligand>
        <name>ATP</name>
        <dbReference type="ChEBI" id="CHEBI:30616"/>
    </ligand>
</feature>
<evidence type="ECO:0000256" key="4">
    <source>
        <dbReference type="ARBA" id="ARBA00022741"/>
    </source>
</evidence>
<dbReference type="GO" id="GO:0046872">
    <property type="term" value="F:metal ion binding"/>
    <property type="evidence" value="ECO:0007669"/>
    <property type="project" value="UniProtKB-KW"/>
</dbReference>
<evidence type="ECO:0000256" key="3">
    <source>
        <dbReference type="ARBA" id="ARBA00022679"/>
    </source>
</evidence>
<dbReference type="GO" id="GO:0006183">
    <property type="term" value="P:GTP biosynthetic process"/>
    <property type="evidence" value="ECO:0007669"/>
    <property type="project" value="UniProtKB-UniRule"/>
</dbReference>
<dbReference type="GO" id="GO:0004550">
    <property type="term" value="F:nucleoside diphosphate kinase activity"/>
    <property type="evidence" value="ECO:0007669"/>
    <property type="project" value="UniProtKB-UniRule"/>
</dbReference>
<dbReference type="PROSITE" id="PS51374">
    <property type="entry name" value="NDPK_LIKE"/>
    <property type="match status" value="1"/>
</dbReference>
<feature type="binding site" evidence="10 11">
    <location>
        <position position="85"/>
    </location>
    <ligand>
        <name>ATP</name>
        <dbReference type="ChEBI" id="CHEBI:30616"/>
    </ligand>
</feature>
<evidence type="ECO:0000256" key="11">
    <source>
        <dbReference type="PROSITE-ProRule" id="PRU00706"/>
    </source>
</evidence>
<name>A0A2M8QDT2_9CHLR</name>
<comment type="catalytic activity">
    <reaction evidence="10 13">
        <text>a 2'-deoxyribonucleoside 5'-diphosphate + ATP = a 2'-deoxyribonucleoside 5'-triphosphate + ADP</text>
        <dbReference type="Rhea" id="RHEA:44640"/>
        <dbReference type="ChEBI" id="CHEBI:30616"/>
        <dbReference type="ChEBI" id="CHEBI:61560"/>
        <dbReference type="ChEBI" id="CHEBI:73316"/>
        <dbReference type="ChEBI" id="CHEBI:456216"/>
        <dbReference type="EC" id="2.7.4.6"/>
    </reaction>
</comment>
<evidence type="ECO:0000313" key="15">
    <source>
        <dbReference type="EMBL" id="PJF47961.1"/>
    </source>
</evidence>
<evidence type="ECO:0000256" key="5">
    <source>
        <dbReference type="ARBA" id="ARBA00022777"/>
    </source>
</evidence>
<dbReference type="NCBIfam" id="NF001908">
    <property type="entry name" value="PRK00668.1"/>
    <property type="match status" value="1"/>
</dbReference>
<evidence type="ECO:0000259" key="14">
    <source>
        <dbReference type="SMART" id="SM00562"/>
    </source>
</evidence>
<dbReference type="PRINTS" id="PR01243">
    <property type="entry name" value="NUCDPKINASE"/>
</dbReference>
<gene>
    <name evidence="10" type="primary">ndk</name>
    <name evidence="15" type="ORF">CUN48_05805</name>
</gene>
<comment type="similarity">
    <text evidence="2 10 11 12">Belongs to the NDK family.</text>
</comment>
<evidence type="ECO:0000256" key="6">
    <source>
        <dbReference type="ARBA" id="ARBA00022840"/>
    </source>
</evidence>
<organism evidence="15 16">
    <name type="scientific">Candidatus Thermofonsia Clade 3 bacterium</name>
    <dbReference type="NCBI Taxonomy" id="2364212"/>
    <lineage>
        <taxon>Bacteria</taxon>
        <taxon>Bacillati</taxon>
        <taxon>Chloroflexota</taxon>
        <taxon>Candidatus Thermofontia</taxon>
        <taxon>Candidatus Thermofonsia Clade 3</taxon>
    </lineage>
</organism>
<dbReference type="Pfam" id="PF00334">
    <property type="entry name" value="NDK"/>
    <property type="match status" value="1"/>
</dbReference>
<keyword evidence="10" id="KW-0597">Phosphoprotein</keyword>
<comment type="function">
    <text evidence="8">(Microbial infection) Catalyzes the phosphorylation of dZDP to dZTP, when the bacterium is infected by a phage that produces the substrate for the synthesis of dZTP (2- amino-2'-deoxyadenosine 5'-triphosphate), which is then used by the phage as a DNA polymerase substrate.</text>
</comment>
<evidence type="ECO:0000256" key="12">
    <source>
        <dbReference type="RuleBase" id="RU004011"/>
    </source>
</evidence>
<evidence type="ECO:0000256" key="13">
    <source>
        <dbReference type="RuleBase" id="RU004013"/>
    </source>
</evidence>
<protein>
    <recommendedName>
        <fullName evidence="10 13">Nucleoside diphosphate kinase</fullName>
        <shortName evidence="10">NDK</shortName>
        <shortName evidence="10">NDP kinase</shortName>
        <ecNumber evidence="10 13">2.7.4.6</ecNumber>
    </recommendedName>
    <alternativeName>
        <fullName evidence="10">Nucleoside-2-P kinase</fullName>
    </alternativeName>
</protein>
<evidence type="ECO:0000256" key="1">
    <source>
        <dbReference type="ARBA" id="ARBA00001946"/>
    </source>
</evidence>
<comment type="catalytic activity">
    <reaction evidence="9">
        <text>dZDP + ATP = dZTP + ADP</text>
        <dbReference type="Rhea" id="RHEA:67644"/>
        <dbReference type="ChEBI" id="CHEBI:30616"/>
        <dbReference type="ChEBI" id="CHEBI:172929"/>
        <dbReference type="ChEBI" id="CHEBI:172931"/>
        <dbReference type="ChEBI" id="CHEBI:456216"/>
    </reaction>
</comment>
<dbReference type="SUPFAM" id="SSF54919">
    <property type="entry name" value="Nucleoside diphosphate kinase, NDK"/>
    <property type="match status" value="1"/>
</dbReference>
<evidence type="ECO:0000256" key="8">
    <source>
        <dbReference type="ARBA" id="ARBA00024802"/>
    </source>
</evidence>
<keyword evidence="10" id="KW-0479">Metal-binding</keyword>
<feature type="binding site" evidence="10 11">
    <location>
        <position position="91"/>
    </location>
    <ligand>
        <name>ATP</name>
        <dbReference type="ChEBI" id="CHEBI:30616"/>
    </ligand>
</feature>
<feature type="binding site" evidence="10 11">
    <location>
        <position position="9"/>
    </location>
    <ligand>
        <name>ATP</name>
        <dbReference type="ChEBI" id="CHEBI:30616"/>
    </ligand>
</feature>
<dbReference type="InterPro" id="IPR023005">
    <property type="entry name" value="Nucleoside_diP_kinase_AS"/>
</dbReference>
<comment type="caution">
    <text evidence="15">The sequence shown here is derived from an EMBL/GenBank/DDBJ whole genome shotgun (WGS) entry which is preliminary data.</text>
</comment>
<dbReference type="InterPro" id="IPR036850">
    <property type="entry name" value="NDK-like_dom_sf"/>
</dbReference>
<comment type="function">
    <text evidence="10">Major role in the synthesis of nucleoside triphosphates other than ATP. The ATP gamma phosphate is transferred to the NDP beta phosphate via a ping-pong mechanism, using a phosphorylated active-site intermediate.</text>
</comment>
<comment type="cofactor">
    <cofactor evidence="1 10">
        <name>Mg(2+)</name>
        <dbReference type="ChEBI" id="CHEBI:18420"/>
    </cofactor>
</comment>
<dbReference type="InterPro" id="IPR034907">
    <property type="entry name" value="NDK-like_dom"/>
</dbReference>
<dbReference type="FunFam" id="3.30.70.141:FF:000002">
    <property type="entry name" value="Nucleoside diphosphate kinase"/>
    <property type="match status" value="1"/>
</dbReference>
<keyword evidence="3 10" id="KW-0808">Transferase</keyword>
<dbReference type="PANTHER" id="PTHR11349">
    <property type="entry name" value="NUCLEOSIDE DIPHOSPHATE KINASE"/>
    <property type="match status" value="1"/>
</dbReference>
<dbReference type="SMART" id="SM00562">
    <property type="entry name" value="NDK"/>
    <property type="match status" value="1"/>
</dbReference>
<keyword evidence="4 10" id="KW-0547">Nucleotide-binding</keyword>
<evidence type="ECO:0000256" key="7">
    <source>
        <dbReference type="ARBA" id="ARBA00023080"/>
    </source>
</evidence>
<dbReference type="HAMAP" id="MF_00451">
    <property type="entry name" value="NDP_kinase"/>
    <property type="match status" value="1"/>
</dbReference>
<evidence type="ECO:0000256" key="9">
    <source>
        <dbReference type="ARBA" id="ARBA00047945"/>
    </source>
</evidence>
<keyword evidence="7 10" id="KW-0546">Nucleotide metabolism</keyword>
<dbReference type="Proteomes" id="UP000230790">
    <property type="component" value="Unassembled WGS sequence"/>
</dbReference>
<keyword evidence="5 10" id="KW-0418">Kinase</keyword>
<dbReference type="PROSITE" id="PS00469">
    <property type="entry name" value="NDPK"/>
    <property type="match status" value="1"/>
</dbReference>
<feature type="binding site" evidence="10 11">
    <location>
        <position position="112"/>
    </location>
    <ligand>
        <name>ATP</name>
        <dbReference type="ChEBI" id="CHEBI:30616"/>
    </ligand>
</feature>
<dbReference type="GO" id="GO:0005524">
    <property type="term" value="F:ATP binding"/>
    <property type="evidence" value="ECO:0007669"/>
    <property type="project" value="UniProtKB-UniRule"/>
</dbReference>
<evidence type="ECO:0000256" key="2">
    <source>
        <dbReference type="ARBA" id="ARBA00008142"/>
    </source>
</evidence>
<dbReference type="EC" id="2.7.4.6" evidence="10 13"/>
<dbReference type="Gene3D" id="3.30.70.141">
    <property type="entry name" value="Nucleoside diphosphate kinase-like domain"/>
    <property type="match status" value="1"/>
</dbReference>
<feature type="binding site" evidence="10 11">
    <location>
        <position position="102"/>
    </location>
    <ligand>
        <name>ATP</name>
        <dbReference type="ChEBI" id="CHEBI:30616"/>
    </ligand>
</feature>
<dbReference type="GO" id="GO:0006228">
    <property type="term" value="P:UTP biosynthetic process"/>
    <property type="evidence" value="ECO:0007669"/>
    <property type="project" value="UniProtKB-UniRule"/>
</dbReference>